<feature type="coiled-coil region" evidence="6">
    <location>
        <begin position="96"/>
        <end position="130"/>
    </location>
</feature>
<keyword evidence="3" id="KW-0963">Cytoplasm</keyword>
<keyword evidence="5" id="KW-0206">Cytoskeleton</keyword>
<name>A0A504YFQ4_FASGI</name>
<evidence type="ECO:0000256" key="5">
    <source>
        <dbReference type="ARBA" id="ARBA00023212"/>
    </source>
</evidence>
<gene>
    <name evidence="8" type="ORF">FGIG_03393</name>
</gene>
<dbReference type="EMBL" id="SUNJ01010004">
    <property type="protein sequence ID" value="TPP59963.1"/>
    <property type="molecule type" value="Genomic_DNA"/>
</dbReference>
<evidence type="ECO:0000256" key="6">
    <source>
        <dbReference type="SAM" id="Coils"/>
    </source>
</evidence>
<keyword evidence="8" id="KW-0396">Initiation factor</keyword>
<dbReference type="PANTHER" id="PTHR23162:SF10">
    <property type="entry name" value="FI13205P"/>
    <property type="match status" value="1"/>
</dbReference>
<dbReference type="PANTHER" id="PTHR23162">
    <property type="entry name" value="OUTER DENSE FIBER OF SPERM TAILS 2"/>
    <property type="match status" value="1"/>
</dbReference>
<dbReference type="GO" id="GO:0003743">
    <property type="term" value="F:translation initiation factor activity"/>
    <property type="evidence" value="ECO:0007669"/>
    <property type="project" value="UniProtKB-KW"/>
</dbReference>
<keyword evidence="4 6" id="KW-0175">Coiled coil</keyword>
<feature type="region of interest" description="Disordered" evidence="7">
    <location>
        <begin position="1"/>
        <end position="25"/>
    </location>
</feature>
<dbReference type="GO" id="GO:1902017">
    <property type="term" value="P:regulation of cilium assembly"/>
    <property type="evidence" value="ECO:0007669"/>
    <property type="project" value="TreeGrafter"/>
</dbReference>
<evidence type="ECO:0000313" key="8">
    <source>
        <dbReference type="EMBL" id="TPP59963.1"/>
    </source>
</evidence>
<feature type="region of interest" description="Disordered" evidence="7">
    <location>
        <begin position="652"/>
        <end position="675"/>
    </location>
</feature>
<keyword evidence="8" id="KW-0648">Protein biosynthesis</keyword>
<feature type="compositionally biased region" description="Basic and acidic residues" evidence="7">
    <location>
        <begin position="350"/>
        <end position="366"/>
    </location>
</feature>
<feature type="coiled-coil region" evidence="6">
    <location>
        <begin position="554"/>
        <end position="592"/>
    </location>
</feature>
<comment type="caution">
    <text evidence="8">The sequence shown here is derived from an EMBL/GenBank/DDBJ whole genome shotgun (WGS) entry which is preliminary data.</text>
</comment>
<evidence type="ECO:0000256" key="7">
    <source>
        <dbReference type="SAM" id="MobiDB-lite"/>
    </source>
</evidence>
<protein>
    <submittedName>
        <fullName evidence="8">Eukaryotic translation initiation factor 2</fullName>
    </submittedName>
</protein>
<dbReference type="AlphaFoldDB" id="A0A504YFQ4"/>
<feature type="coiled-coil region" evidence="6">
    <location>
        <begin position="175"/>
        <end position="315"/>
    </location>
</feature>
<proteinExistence type="inferred from homology"/>
<comment type="similarity">
    <text evidence="2">Belongs to the ODF2 family.</text>
</comment>
<feature type="compositionally biased region" description="Polar residues" evidence="7">
    <location>
        <begin position="394"/>
        <end position="414"/>
    </location>
</feature>
<feature type="region of interest" description="Disordered" evidence="7">
    <location>
        <begin position="345"/>
        <end position="418"/>
    </location>
</feature>
<comment type="subcellular location">
    <subcellularLocation>
        <location evidence="1">Cytoplasm</location>
        <location evidence="1">Cytoskeleton</location>
        <location evidence="1">Microtubule organizing center</location>
        <location evidence="1">Centrosome</location>
    </subcellularLocation>
</comment>
<reference evidence="8 9" key="1">
    <citation type="submission" date="2019-04" db="EMBL/GenBank/DDBJ databases">
        <title>Annotation for the trematode Fasciola gigantica.</title>
        <authorList>
            <person name="Choi Y.-J."/>
        </authorList>
    </citation>
    <scope>NUCLEOTIDE SEQUENCE [LARGE SCALE GENOMIC DNA]</scope>
    <source>
        <strain evidence="8">Uganda_cow_1</strain>
    </source>
</reference>
<feature type="compositionally biased region" description="Polar residues" evidence="7">
    <location>
        <begin position="652"/>
        <end position="664"/>
    </location>
</feature>
<feature type="coiled-coil region" evidence="6">
    <location>
        <begin position="482"/>
        <end position="523"/>
    </location>
</feature>
<evidence type="ECO:0000313" key="9">
    <source>
        <dbReference type="Proteomes" id="UP000316759"/>
    </source>
</evidence>
<dbReference type="GO" id="GO:0005813">
    <property type="term" value="C:centrosome"/>
    <property type="evidence" value="ECO:0007669"/>
    <property type="project" value="UniProtKB-SubCell"/>
</dbReference>
<evidence type="ECO:0000256" key="3">
    <source>
        <dbReference type="ARBA" id="ARBA00022490"/>
    </source>
</evidence>
<dbReference type="InterPro" id="IPR026099">
    <property type="entry name" value="Odf2-rel"/>
</dbReference>
<accession>A0A504YFQ4</accession>
<evidence type="ECO:0000256" key="4">
    <source>
        <dbReference type="ARBA" id="ARBA00023054"/>
    </source>
</evidence>
<dbReference type="OrthoDB" id="413404at2759"/>
<organism evidence="8 9">
    <name type="scientific">Fasciola gigantica</name>
    <name type="common">Giant liver fluke</name>
    <dbReference type="NCBI Taxonomy" id="46835"/>
    <lineage>
        <taxon>Eukaryota</taxon>
        <taxon>Metazoa</taxon>
        <taxon>Spiralia</taxon>
        <taxon>Lophotrochozoa</taxon>
        <taxon>Platyhelminthes</taxon>
        <taxon>Trematoda</taxon>
        <taxon>Digenea</taxon>
        <taxon>Plagiorchiida</taxon>
        <taxon>Echinostomata</taxon>
        <taxon>Echinostomatoidea</taxon>
        <taxon>Fasciolidae</taxon>
        <taxon>Fasciola</taxon>
    </lineage>
</organism>
<sequence>MPKETTNTNYTEGNTQTEPEITPLGTFRESTLQEKNTDAYNTQGGQSRDKSLHLLNTKHRLAGEFVNLGDQSERKNFEANVEDGALWTEGVVGEWVKDIENSMNNVAQAIRKLEDLLEELTYEGRRLTKQDVRHITQPRDELILHSEVAVRAGRELCRWASSARQQQDQCLARRLHQAQSHEAALTAEVRQLREKLDHLTIELEATRHQLTAQQDQSLKFNTVNESLESVKAHLQRELRMKESECDRLSLQLRNVNSRLAQERATLRTRLEAAEAAMEQLRETKEAIKRAARSQKRRAERAEQALADALDRLATKGVTVCQFQACESKRTSCLAPLFYNSFVGIDPDGDDSPRHEMRQSSTERDGAFEYDEDQVDQGRISCANAMRSKTERTSPQEISSNNQSPHNRQSQSQLEQENDRLRAVATSYEQRLLLAEQEMEQIRSNLANYEANYQGDSQKQAEQLHEVTEQLKFTKLLNRMFLTQKAEQAKQRSEEQLADIETRLQEAEAQNRALMNALEQSGLKLSGTDLGRDGTRELAPILKRHDTGVDQNSILKELHRQLSEARTERETSERRAEVRLADLRAQLTQADATNRSLQAYLTFLKRSYASVFQPELTPNNYGSVPLPMKPIHASNTTTNMIRSGIGRPISTTGVDAETPNMSGLSPQVLPTDKHRC</sequence>
<dbReference type="Proteomes" id="UP000316759">
    <property type="component" value="Unassembled WGS sequence"/>
</dbReference>
<evidence type="ECO:0000256" key="1">
    <source>
        <dbReference type="ARBA" id="ARBA00004300"/>
    </source>
</evidence>
<keyword evidence="9" id="KW-1185">Reference proteome</keyword>
<feature type="compositionally biased region" description="Low complexity" evidence="7">
    <location>
        <begin position="1"/>
        <end position="18"/>
    </location>
</feature>
<dbReference type="STRING" id="46835.A0A504YFQ4"/>
<evidence type="ECO:0000256" key="2">
    <source>
        <dbReference type="ARBA" id="ARBA00009316"/>
    </source>
</evidence>